<dbReference type="PANTHER" id="PTHR43228:SF1">
    <property type="entry name" value="TWO-COMPONENT RESPONSE REGULATOR ARR22"/>
    <property type="match status" value="1"/>
</dbReference>
<dbReference type="InterPro" id="IPR036457">
    <property type="entry name" value="PPM-type-like_dom_sf"/>
</dbReference>
<protein>
    <recommendedName>
        <fullName evidence="2">Regulator of RpoS</fullName>
    </recommendedName>
</protein>
<dbReference type="STRING" id="1354337.M983_0305"/>
<dbReference type="Gene3D" id="3.40.50.2300">
    <property type="match status" value="1"/>
</dbReference>
<dbReference type="SMART" id="SM00448">
    <property type="entry name" value="REC"/>
    <property type="match status" value="1"/>
</dbReference>
<name>A0A198GKV4_9GAMM</name>
<dbReference type="GO" id="GO:0010468">
    <property type="term" value="P:regulation of gene expression"/>
    <property type="evidence" value="ECO:0007669"/>
    <property type="project" value="UniProtKB-UniRule"/>
</dbReference>
<dbReference type="Proteomes" id="UP000094023">
    <property type="component" value="Unassembled WGS sequence"/>
</dbReference>
<comment type="function">
    <text evidence="2">Regulates the turnover of the sigma S factor (RpoS) by promoting its proteolysis in exponentially growing cells. Acts by binding and delivering RpoS to the ClpXP protease. RssB is not co-degraded with RpoS, but is released from the complex and can initiate a new cycle of RpoS recognition and degradation.</text>
</comment>
<proteinExistence type="inferred from homology"/>
<dbReference type="HAMAP" id="MF_00958">
    <property type="entry name" value="RssB"/>
    <property type="match status" value="1"/>
</dbReference>
<evidence type="ECO:0000313" key="5">
    <source>
        <dbReference type="EMBL" id="OAT37530.1"/>
    </source>
</evidence>
<comment type="similarity">
    <text evidence="2">Belongs to the RssB family.</text>
</comment>
<dbReference type="EMBL" id="LXEN01000014">
    <property type="protein sequence ID" value="OAT37530.1"/>
    <property type="molecule type" value="Genomic_DNA"/>
</dbReference>
<evidence type="ECO:0000313" key="6">
    <source>
        <dbReference type="Proteomes" id="UP000094023"/>
    </source>
</evidence>
<dbReference type="InterPro" id="IPR001789">
    <property type="entry name" value="Sig_transdc_resp-reg_receiver"/>
</dbReference>
<dbReference type="GO" id="GO:0045862">
    <property type="term" value="P:positive regulation of proteolysis"/>
    <property type="evidence" value="ECO:0007669"/>
    <property type="project" value="UniProtKB-UniRule"/>
</dbReference>
<comment type="PTM">
    <text evidence="2">Phosphorylated. Phosphorylation stimulates the interaction with RpoS and, therefore, the proteolysis of RpoS.</text>
</comment>
<gene>
    <name evidence="2" type="primary">rssB</name>
    <name evidence="5" type="ORF">M983_0305</name>
</gene>
<dbReference type="InterPro" id="IPR052048">
    <property type="entry name" value="ST_Response_Regulator"/>
</dbReference>
<evidence type="ECO:0000256" key="1">
    <source>
        <dbReference type="ARBA" id="ARBA00022990"/>
    </source>
</evidence>
<organism evidence="5 6">
    <name type="scientific">Proteus myxofaciens ATCC 19692</name>
    <dbReference type="NCBI Taxonomy" id="1354337"/>
    <lineage>
        <taxon>Bacteria</taxon>
        <taxon>Pseudomonadati</taxon>
        <taxon>Pseudomonadota</taxon>
        <taxon>Gammaproteobacteria</taxon>
        <taxon>Enterobacterales</taxon>
        <taxon>Morganellaceae</taxon>
        <taxon>Proteus</taxon>
    </lineage>
</organism>
<dbReference type="PROSITE" id="PS50110">
    <property type="entry name" value="RESPONSE_REGULATORY"/>
    <property type="match status" value="1"/>
</dbReference>
<feature type="domain" description="Response regulatory" evidence="4">
    <location>
        <begin position="9"/>
        <end position="124"/>
    </location>
</feature>
<dbReference type="InterPro" id="IPR011006">
    <property type="entry name" value="CheY-like_superfamily"/>
</dbReference>
<dbReference type="Gene3D" id="3.60.40.10">
    <property type="entry name" value="PPM-type phosphatase domain"/>
    <property type="match status" value="1"/>
</dbReference>
<dbReference type="GO" id="GO:0000160">
    <property type="term" value="P:phosphorelay signal transduction system"/>
    <property type="evidence" value="ECO:0007669"/>
    <property type="project" value="InterPro"/>
</dbReference>
<keyword evidence="1" id="KW-0007">Acetylation</keyword>
<reference evidence="5 6" key="1">
    <citation type="submission" date="2016-04" db="EMBL/GenBank/DDBJ databases">
        <title>ATOL: Assembling a taxonomically balanced genome-scale reconstruction of the evolutionary history of the Enterobacteriaceae.</title>
        <authorList>
            <person name="Plunkett G.III."/>
            <person name="Neeno-Eckwall E.C."/>
            <person name="Glasner J.D."/>
            <person name="Perna N.T."/>
        </authorList>
    </citation>
    <scope>NUCLEOTIDE SEQUENCE [LARGE SCALE GENOMIC DNA]</scope>
    <source>
        <strain evidence="5 6">ATCC 19692</strain>
    </source>
</reference>
<keyword evidence="2 3" id="KW-0597">Phosphoprotein</keyword>
<evidence type="ECO:0000259" key="4">
    <source>
        <dbReference type="PROSITE" id="PS50110"/>
    </source>
</evidence>
<evidence type="ECO:0000256" key="3">
    <source>
        <dbReference type="PROSITE-ProRule" id="PRU00169"/>
    </source>
</evidence>
<sequence>MNKALVGKKILIIDDEVVFRTMLTEYFSHEKACIYTTDNGSQALALLDKGVEPDLILCDIRMPIMNGPTFLVHLEKRKLRIPVIAITCSDNMSEIDDMLRLGAKDIFLKSLNQLSSLKQKVIEILCPGFFESIYIESVYLDPLWNSLRQESGHIQSFVKQMQPQVKQVIANYTVNYRHLNDATKIGLLLDIAPLSSEQIIFYCVDISRDDENGLLVALLLRVVFNDVLKSAEKRYSLPSMYNLLNKLNKMLDDVGVKGQFPIILGYYHTKNKNILLASAGLRAEIKTENEKIKLNSGIPLGTLQLLYINQIKCKAINWQCRIWDNRNQIKLMFSPFLEC</sequence>
<dbReference type="RefSeq" id="WP_066745986.1">
    <property type="nucleotide sequence ID" value="NZ_LXEN01000014.1"/>
</dbReference>
<dbReference type="Pfam" id="PF00072">
    <property type="entry name" value="Response_reg"/>
    <property type="match status" value="1"/>
</dbReference>
<dbReference type="PATRIC" id="fig|1354337.4.peg.316"/>
<dbReference type="PANTHER" id="PTHR43228">
    <property type="entry name" value="TWO-COMPONENT RESPONSE REGULATOR"/>
    <property type="match status" value="1"/>
</dbReference>
<keyword evidence="6" id="KW-1185">Reference proteome</keyword>
<evidence type="ECO:0000256" key="2">
    <source>
        <dbReference type="HAMAP-Rule" id="MF_00958"/>
    </source>
</evidence>
<dbReference type="NCBIfam" id="NF007969">
    <property type="entry name" value="PRK10693.1"/>
    <property type="match status" value="1"/>
</dbReference>
<dbReference type="InterPro" id="IPR028616">
    <property type="entry name" value="RssB"/>
</dbReference>
<feature type="modified residue" description="4-aspartylphosphate" evidence="2 3">
    <location>
        <position position="59"/>
    </location>
</feature>
<accession>A0A198GKV4</accession>
<comment type="caution">
    <text evidence="5">The sequence shown here is derived from an EMBL/GenBank/DDBJ whole genome shotgun (WGS) entry which is preliminary data.</text>
</comment>
<dbReference type="CDD" id="cd00156">
    <property type="entry name" value="REC"/>
    <property type="match status" value="1"/>
</dbReference>
<comment type="subunit">
    <text evidence="2">Binds to RpoS.</text>
</comment>
<dbReference type="AlphaFoldDB" id="A0A198GKV4"/>
<dbReference type="OrthoDB" id="6399952at2"/>
<keyword evidence="2" id="KW-0346">Stress response</keyword>
<dbReference type="SUPFAM" id="SSF52172">
    <property type="entry name" value="CheY-like"/>
    <property type="match status" value="1"/>
</dbReference>